<accession>G9ZR61</accession>
<gene>
    <name evidence="1" type="ORF">HMPREF9103_02222</name>
</gene>
<dbReference type="AlphaFoldDB" id="G9ZR61"/>
<dbReference type="HOGENOM" id="CLU_3201335_0_0_9"/>
<dbReference type="EMBL" id="AGEY01000166">
    <property type="protein sequence ID" value="EHL96854.1"/>
    <property type="molecule type" value="Genomic_DNA"/>
</dbReference>
<evidence type="ECO:0000313" key="1">
    <source>
        <dbReference type="EMBL" id="EHL96854.1"/>
    </source>
</evidence>
<comment type="caution">
    <text evidence="1">The sequence shown here is derived from an EMBL/GenBank/DDBJ whole genome shotgun (WGS) entry which is preliminary data.</text>
</comment>
<keyword evidence="2" id="KW-1185">Reference proteome</keyword>
<organism evidence="1 2">
    <name type="scientific">Lentilactobacillus parafarraginis F0439</name>
    <dbReference type="NCBI Taxonomy" id="797515"/>
    <lineage>
        <taxon>Bacteria</taxon>
        <taxon>Bacillati</taxon>
        <taxon>Bacillota</taxon>
        <taxon>Bacilli</taxon>
        <taxon>Lactobacillales</taxon>
        <taxon>Lactobacillaceae</taxon>
        <taxon>Lentilactobacillus</taxon>
    </lineage>
</organism>
<evidence type="ECO:0000313" key="2">
    <source>
        <dbReference type="Proteomes" id="UP000004625"/>
    </source>
</evidence>
<dbReference type="Proteomes" id="UP000004625">
    <property type="component" value="Unassembled WGS sequence"/>
</dbReference>
<proteinExistence type="predicted"/>
<name>G9ZR61_9LACO</name>
<dbReference type="STRING" id="797515.HMPREF9103_02222"/>
<sequence>MIVNWGISIIVLAEGNRQPIASHQCGRCLSMKVPNNRTVAIELKK</sequence>
<reference evidence="1 2" key="1">
    <citation type="submission" date="2011-09" db="EMBL/GenBank/DDBJ databases">
        <authorList>
            <person name="Weinstock G."/>
            <person name="Sodergren E."/>
            <person name="Clifton S."/>
            <person name="Fulton L."/>
            <person name="Fulton B."/>
            <person name="Courtney L."/>
            <person name="Fronick C."/>
            <person name="Harrison M."/>
            <person name="Strong C."/>
            <person name="Farmer C."/>
            <person name="Delahaunty K."/>
            <person name="Markovic C."/>
            <person name="Hall O."/>
            <person name="Minx P."/>
            <person name="Tomlinson C."/>
            <person name="Mitreva M."/>
            <person name="Hou S."/>
            <person name="Chen J."/>
            <person name="Wollam A."/>
            <person name="Pepin K.H."/>
            <person name="Johnson M."/>
            <person name="Bhonagiri V."/>
            <person name="Zhang X."/>
            <person name="Suruliraj S."/>
            <person name="Warren W."/>
            <person name="Chinwalla A."/>
            <person name="Mardis E.R."/>
            <person name="Wilson R.K."/>
        </authorList>
    </citation>
    <scope>NUCLEOTIDE SEQUENCE [LARGE SCALE GENOMIC DNA]</scope>
    <source>
        <strain evidence="1 2">F0439</strain>
    </source>
</reference>
<protein>
    <submittedName>
        <fullName evidence="1">Uncharacterized protein</fullName>
    </submittedName>
</protein>